<gene>
    <name evidence="1" type="ORF">ANCCAN_06696</name>
</gene>
<dbReference type="EMBL" id="JOJR01000065">
    <property type="protein sequence ID" value="RCN47254.1"/>
    <property type="molecule type" value="Genomic_DNA"/>
</dbReference>
<dbReference type="AlphaFoldDB" id="A0A368GSF8"/>
<evidence type="ECO:0000313" key="1">
    <source>
        <dbReference type="EMBL" id="RCN47254.1"/>
    </source>
</evidence>
<dbReference type="Proteomes" id="UP000252519">
    <property type="component" value="Unassembled WGS sequence"/>
</dbReference>
<organism evidence="1 2">
    <name type="scientific">Ancylostoma caninum</name>
    <name type="common">Dog hookworm</name>
    <dbReference type="NCBI Taxonomy" id="29170"/>
    <lineage>
        <taxon>Eukaryota</taxon>
        <taxon>Metazoa</taxon>
        <taxon>Ecdysozoa</taxon>
        <taxon>Nematoda</taxon>
        <taxon>Chromadorea</taxon>
        <taxon>Rhabditida</taxon>
        <taxon>Rhabditina</taxon>
        <taxon>Rhabditomorpha</taxon>
        <taxon>Strongyloidea</taxon>
        <taxon>Ancylostomatidae</taxon>
        <taxon>Ancylostomatinae</taxon>
        <taxon>Ancylostoma</taxon>
    </lineage>
</organism>
<name>A0A368GSF8_ANCCA</name>
<accession>A0A368GSF8</accession>
<comment type="caution">
    <text evidence="1">The sequence shown here is derived from an EMBL/GenBank/DDBJ whole genome shotgun (WGS) entry which is preliminary data.</text>
</comment>
<protein>
    <submittedName>
        <fullName evidence="1">Uncharacterized protein</fullName>
    </submittedName>
</protein>
<reference evidence="1 2" key="1">
    <citation type="submission" date="2014-10" db="EMBL/GenBank/DDBJ databases">
        <title>Draft genome of the hookworm Ancylostoma caninum.</title>
        <authorList>
            <person name="Mitreva M."/>
        </authorList>
    </citation>
    <scope>NUCLEOTIDE SEQUENCE [LARGE SCALE GENOMIC DNA]</scope>
    <source>
        <strain evidence="1 2">Baltimore</strain>
    </source>
</reference>
<evidence type="ECO:0000313" key="2">
    <source>
        <dbReference type="Proteomes" id="UP000252519"/>
    </source>
</evidence>
<proteinExistence type="predicted"/>
<keyword evidence="2" id="KW-1185">Reference proteome</keyword>
<sequence length="56" mass="6501">MSNATTVVETSVKKRPSVTYHFASKERHVRGIFTKKNARRVAFPKQRRPSEAEKKK</sequence>